<evidence type="ECO:0000313" key="2">
    <source>
        <dbReference type="Proteomes" id="UP000001542"/>
    </source>
</evidence>
<reference evidence="1" key="2">
    <citation type="journal article" date="2007" name="Science">
        <title>Draft genome sequence of the sexually transmitted pathogen Trichomonas vaginalis.</title>
        <authorList>
            <person name="Carlton J.M."/>
            <person name="Hirt R.P."/>
            <person name="Silva J.C."/>
            <person name="Delcher A.L."/>
            <person name="Schatz M."/>
            <person name="Zhao Q."/>
            <person name="Wortman J.R."/>
            <person name="Bidwell S.L."/>
            <person name="Alsmark U.C.M."/>
            <person name="Besteiro S."/>
            <person name="Sicheritz-Ponten T."/>
            <person name="Noel C.J."/>
            <person name="Dacks J.B."/>
            <person name="Foster P.G."/>
            <person name="Simillion C."/>
            <person name="Van de Peer Y."/>
            <person name="Miranda-Saavedra D."/>
            <person name="Barton G.J."/>
            <person name="Westrop G.D."/>
            <person name="Mueller S."/>
            <person name="Dessi D."/>
            <person name="Fiori P.L."/>
            <person name="Ren Q."/>
            <person name="Paulsen I."/>
            <person name="Zhang H."/>
            <person name="Bastida-Corcuera F.D."/>
            <person name="Simoes-Barbosa A."/>
            <person name="Brown M.T."/>
            <person name="Hayes R.D."/>
            <person name="Mukherjee M."/>
            <person name="Okumura C.Y."/>
            <person name="Schneider R."/>
            <person name="Smith A.J."/>
            <person name="Vanacova S."/>
            <person name="Villalvazo M."/>
            <person name="Haas B.J."/>
            <person name="Pertea M."/>
            <person name="Feldblyum T.V."/>
            <person name="Utterback T.R."/>
            <person name="Shu C.L."/>
            <person name="Osoegawa K."/>
            <person name="de Jong P.J."/>
            <person name="Hrdy I."/>
            <person name="Horvathova L."/>
            <person name="Zubacova Z."/>
            <person name="Dolezal P."/>
            <person name="Malik S.B."/>
            <person name="Logsdon J.M. Jr."/>
            <person name="Henze K."/>
            <person name="Gupta A."/>
            <person name="Wang C.C."/>
            <person name="Dunne R.L."/>
            <person name="Upcroft J.A."/>
            <person name="Upcroft P."/>
            <person name="White O."/>
            <person name="Salzberg S.L."/>
            <person name="Tang P."/>
            <person name="Chiu C.-H."/>
            <person name="Lee Y.-S."/>
            <person name="Embley T.M."/>
            <person name="Coombs G.H."/>
            <person name="Mottram J.C."/>
            <person name="Tachezy J."/>
            <person name="Fraser-Liggett C.M."/>
            <person name="Johnson P.J."/>
        </authorList>
    </citation>
    <scope>NUCLEOTIDE SEQUENCE [LARGE SCALE GENOMIC DNA]</scope>
    <source>
        <strain evidence="1">G3</strain>
    </source>
</reference>
<dbReference type="EMBL" id="DS113235">
    <property type="protein sequence ID" value="EAY17052.1"/>
    <property type="molecule type" value="Genomic_DNA"/>
</dbReference>
<dbReference type="InParanoid" id="A2DRC6"/>
<dbReference type="VEuPathDB" id="TrichDB:TVAGG3_0513050"/>
<name>A2DRC6_TRIV3</name>
<gene>
    <name evidence="1" type="ORF">TVAG_297310</name>
</gene>
<organism evidence="1 2">
    <name type="scientific">Trichomonas vaginalis (strain ATCC PRA-98 / G3)</name>
    <dbReference type="NCBI Taxonomy" id="412133"/>
    <lineage>
        <taxon>Eukaryota</taxon>
        <taxon>Metamonada</taxon>
        <taxon>Parabasalia</taxon>
        <taxon>Trichomonadida</taxon>
        <taxon>Trichomonadidae</taxon>
        <taxon>Trichomonas</taxon>
    </lineage>
</organism>
<protein>
    <submittedName>
        <fullName evidence="1">Uncharacterized protein</fullName>
    </submittedName>
</protein>
<proteinExistence type="predicted"/>
<evidence type="ECO:0000313" key="1">
    <source>
        <dbReference type="EMBL" id="EAY17052.1"/>
    </source>
</evidence>
<dbReference type="Proteomes" id="UP000001542">
    <property type="component" value="Unassembled WGS sequence"/>
</dbReference>
<dbReference type="KEGG" id="tva:4775066"/>
<dbReference type="RefSeq" id="XP_001329275.1">
    <property type="nucleotide sequence ID" value="XM_001329240.1"/>
</dbReference>
<dbReference type="VEuPathDB" id="TrichDB:TVAG_297310"/>
<accession>A2DRC6</accession>
<reference evidence="1" key="1">
    <citation type="submission" date="2006-10" db="EMBL/GenBank/DDBJ databases">
        <authorList>
            <person name="Amadeo P."/>
            <person name="Zhao Q."/>
            <person name="Wortman J."/>
            <person name="Fraser-Liggett C."/>
            <person name="Carlton J."/>
        </authorList>
    </citation>
    <scope>NUCLEOTIDE SEQUENCE</scope>
    <source>
        <strain evidence="1">G3</strain>
    </source>
</reference>
<keyword evidence="2" id="KW-1185">Reference proteome</keyword>
<dbReference type="AlphaFoldDB" id="A2DRC6"/>
<sequence>MDSLHDFSRELSKVMDKKNYLDIIDDNKWKTDIIYKYLGGNHDEERLLDIISSSVPPESNMREKINSILEFKLFPAPRRLSN</sequence>